<dbReference type="Proteomes" id="UP001596058">
    <property type="component" value="Unassembled WGS sequence"/>
</dbReference>
<evidence type="ECO:0000259" key="1">
    <source>
        <dbReference type="Pfam" id="PF01636"/>
    </source>
</evidence>
<evidence type="ECO:0000313" key="3">
    <source>
        <dbReference type="Proteomes" id="UP001596058"/>
    </source>
</evidence>
<dbReference type="Gene3D" id="3.30.200.20">
    <property type="entry name" value="Phosphorylase Kinase, domain 1"/>
    <property type="match status" value="1"/>
</dbReference>
<proteinExistence type="predicted"/>
<name>A0ABW1D0F6_9ACTN</name>
<dbReference type="Pfam" id="PF01636">
    <property type="entry name" value="APH"/>
    <property type="match status" value="1"/>
</dbReference>
<dbReference type="InterPro" id="IPR011009">
    <property type="entry name" value="Kinase-like_dom_sf"/>
</dbReference>
<dbReference type="EMBL" id="JBHSPA010000062">
    <property type="protein sequence ID" value="MFC5831319.1"/>
    <property type="molecule type" value="Genomic_DNA"/>
</dbReference>
<reference evidence="3" key="1">
    <citation type="journal article" date="2019" name="Int. J. Syst. Evol. Microbiol.">
        <title>The Global Catalogue of Microorganisms (GCM) 10K type strain sequencing project: providing services to taxonomists for standard genome sequencing and annotation.</title>
        <authorList>
            <consortium name="The Broad Institute Genomics Platform"/>
            <consortium name="The Broad Institute Genome Sequencing Center for Infectious Disease"/>
            <person name="Wu L."/>
            <person name="Ma J."/>
        </authorList>
    </citation>
    <scope>NUCLEOTIDE SEQUENCE [LARGE SCALE GENOMIC DNA]</scope>
    <source>
        <strain evidence="3">CCUG 53903</strain>
    </source>
</reference>
<dbReference type="PANTHER" id="PTHR21310">
    <property type="entry name" value="AMINOGLYCOSIDE PHOSPHOTRANSFERASE-RELATED-RELATED"/>
    <property type="match status" value="1"/>
</dbReference>
<comment type="caution">
    <text evidence="2">The sequence shown here is derived from an EMBL/GenBank/DDBJ whole genome shotgun (WGS) entry which is preliminary data.</text>
</comment>
<organism evidence="2 3">
    <name type="scientific">Nonomuraea insulae</name>
    <dbReference type="NCBI Taxonomy" id="1616787"/>
    <lineage>
        <taxon>Bacteria</taxon>
        <taxon>Bacillati</taxon>
        <taxon>Actinomycetota</taxon>
        <taxon>Actinomycetes</taxon>
        <taxon>Streptosporangiales</taxon>
        <taxon>Streptosporangiaceae</taxon>
        <taxon>Nonomuraea</taxon>
    </lineage>
</organism>
<dbReference type="InterPro" id="IPR051678">
    <property type="entry name" value="AGP_Transferase"/>
</dbReference>
<dbReference type="RefSeq" id="WP_379520792.1">
    <property type="nucleotide sequence ID" value="NZ_JBHSPA010000062.1"/>
</dbReference>
<keyword evidence="3" id="KW-1185">Reference proteome</keyword>
<evidence type="ECO:0000313" key="2">
    <source>
        <dbReference type="EMBL" id="MFC5831319.1"/>
    </source>
</evidence>
<sequence length="328" mass="37207">MGIERLVHAYGLGDLERVTPLLMGSMNRSWRADTTTGSYAVKQFLDVDVERALRQHTIAKALADKGFPVPRPVELPDGEPHLMLEGHPYSVVEWADGEHPDCTELSLDECRSIGTLLGELQLALAELLPETPRYGSTPSRDPALAFGQIERYLAQIDALEEPDAFDHDVRDGLHERRDLLRRWLPGRPVEAERGPYGWSHGDFHQNNFLWANGSVSAVIDWDRLRISLLGLELVRSASFMFGAHTSHAPDLRRVSAYATGYRDVIDVTDQDIADAADHRWWHNLTGLWPLDARYERGDTSCDRFFQPSHHLLVWWCDHRAEFTQALLG</sequence>
<protein>
    <submittedName>
        <fullName evidence="2">Phosphotransferase enzyme family protein</fullName>
    </submittedName>
</protein>
<accession>A0ABW1D0F6</accession>
<dbReference type="InterPro" id="IPR002575">
    <property type="entry name" value="Aminoglycoside_PTrfase"/>
</dbReference>
<gene>
    <name evidence="2" type="ORF">ACFPZ3_46355</name>
</gene>
<dbReference type="SUPFAM" id="SSF56112">
    <property type="entry name" value="Protein kinase-like (PK-like)"/>
    <property type="match status" value="1"/>
</dbReference>
<feature type="domain" description="Aminoglycoside phosphotransferase" evidence="1">
    <location>
        <begin position="18"/>
        <end position="262"/>
    </location>
</feature>
<dbReference type="Gene3D" id="3.90.1200.10">
    <property type="match status" value="1"/>
</dbReference>